<evidence type="ECO:0000313" key="2">
    <source>
        <dbReference type="Proteomes" id="UP000287651"/>
    </source>
</evidence>
<protein>
    <submittedName>
        <fullName evidence="1">Uncharacterized protein</fullName>
    </submittedName>
</protein>
<evidence type="ECO:0000313" key="1">
    <source>
        <dbReference type="EMBL" id="RRT57787.1"/>
    </source>
</evidence>
<dbReference type="InterPro" id="IPR051026">
    <property type="entry name" value="PI/PC_transfer"/>
</dbReference>
<reference evidence="1 2" key="1">
    <citation type="journal article" date="2014" name="Agronomy (Basel)">
        <title>A Draft Genome Sequence for Ensete ventricosum, the Drought-Tolerant Tree Against Hunger.</title>
        <authorList>
            <person name="Harrison J."/>
            <person name="Moore K.A."/>
            <person name="Paszkiewicz K."/>
            <person name="Jones T."/>
            <person name="Grant M."/>
            <person name="Ambacheew D."/>
            <person name="Muzemil S."/>
            <person name="Studholme D.J."/>
        </authorList>
    </citation>
    <scope>NUCLEOTIDE SEQUENCE [LARGE SCALE GENOMIC DNA]</scope>
</reference>
<dbReference type="PANTHER" id="PTHR45657:SF5">
    <property type="entry name" value="PHOSPHATIDYLINOSITOL_PHOSPHATIDYLCHOLINE TRANSFER PROTEIN SFH6"/>
    <property type="match status" value="1"/>
</dbReference>
<organism evidence="1 2">
    <name type="scientific">Ensete ventricosum</name>
    <name type="common">Abyssinian banana</name>
    <name type="synonym">Musa ensete</name>
    <dbReference type="NCBI Taxonomy" id="4639"/>
    <lineage>
        <taxon>Eukaryota</taxon>
        <taxon>Viridiplantae</taxon>
        <taxon>Streptophyta</taxon>
        <taxon>Embryophyta</taxon>
        <taxon>Tracheophyta</taxon>
        <taxon>Spermatophyta</taxon>
        <taxon>Magnoliopsida</taxon>
        <taxon>Liliopsida</taxon>
        <taxon>Zingiberales</taxon>
        <taxon>Musaceae</taxon>
        <taxon>Ensete</taxon>
    </lineage>
</organism>
<dbReference type="PANTHER" id="PTHR45657">
    <property type="entry name" value="CRAL-TRIO DOMAIN-CONTAINING PROTEIN YKL091C-RELATED"/>
    <property type="match status" value="1"/>
</dbReference>
<accession>A0A426Z1E3</accession>
<proteinExistence type="predicted"/>
<comment type="caution">
    <text evidence="1">The sequence shown here is derived from an EMBL/GenBank/DDBJ whole genome shotgun (WGS) entry which is preliminary data.</text>
</comment>
<name>A0A426Z1E3_ENSVE</name>
<dbReference type="EMBL" id="AMZH03009004">
    <property type="protein sequence ID" value="RRT57787.1"/>
    <property type="molecule type" value="Genomic_DNA"/>
</dbReference>
<sequence>MVLVVKQMVLNGEAQCARQIVTVSNGEKKIIAYAKPHYPTVISSCVSKRLQNEVSERDQHHPMFSVDPMGKEENRHPSPAPAFTEADLLSCLLRRLGELEEKVNVLQAKPSEMPSEKDELLNAAVCRVDALEAELIALHEALMRQDELLAYIDRQEEAKMRVHDQTSLLHLCRKRNFAFEPREHRDGFHNIKNLLLLLLNET</sequence>
<gene>
    <name evidence="1" type="ORF">B296_00020475</name>
</gene>
<dbReference type="Proteomes" id="UP000287651">
    <property type="component" value="Unassembled WGS sequence"/>
</dbReference>
<dbReference type="AlphaFoldDB" id="A0A426Z1E3"/>